<feature type="region of interest" description="Disordered" evidence="3">
    <location>
        <begin position="380"/>
        <end position="404"/>
    </location>
</feature>
<proteinExistence type="inferred from homology"/>
<feature type="domain" description="Multidrug resistance protein MdtA-like beta-barrel" evidence="6">
    <location>
        <begin position="214"/>
        <end position="300"/>
    </location>
</feature>
<evidence type="ECO:0000313" key="9">
    <source>
        <dbReference type="Proteomes" id="UP001082899"/>
    </source>
</evidence>
<dbReference type="Pfam" id="PF25917">
    <property type="entry name" value="BSH_RND"/>
    <property type="match status" value="1"/>
</dbReference>
<evidence type="ECO:0000256" key="1">
    <source>
        <dbReference type="ARBA" id="ARBA00004196"/>
    </source>
</evidence>
<gene>
    <name evidence="8" type="ORF">OVY01_06700</name>
</gene>
<dbReference type="SUPFAM" id="SSF111369">
    <property type="entry name" value="HlyD-like secretion proteins"/>
    <property type="match status" value="1"/>
</dbReference>
<evidence type="ECO:0000259" key="7">
    <source>
        <dbReference type="Pfam" id="PF25967"/>
    </source>
</evidence>
<dbReference type="PANTHER" id="PTHR30158">
    <property type="entry name" value="ACRA/E-RELATED COMPONENT OF DRUG EFFLUX TRANSPORTER"/>
    <property type="match status" value="1"/>
</dbReference>
<feature type="domain" description="Multidrug resistance protein MdtA-like C-terminal permuted SH3" evidence="7">
    <location>
        <begin position="303"/>
        <end position="364"/>
    </location>
</feature>
<dbReference type="NCBIfam" id="TIGR01730">
    <property type="entry name" value="RND_mfp"/>
    <property type="match status" value="1"/>
</dbReference>
<dbReference type="InterPro" id="IPR006143">
    <property type="entry name" value="RND_pump_MFP"/>
</dbReference>
<dbReference type="InterPro" id="IPR058625">
    <property type="entry name" value="MdtA-like_BSH"/>
</dbReference>
<feature type="domain" description="Multidrug resistance protein MdtA-like alpha-helical hairpin" evidence="4">
    <location>
        <begin position="107"/>
        <end position="175"/>
    </location>
</feature>
<dbReference type="Pfam" id="PF25967">
    <property type="entry name" value="RND-MFP_C"/>
    <property type="match status" value="1"/>
</dbReference>
<name>A0ABT3ZK69_9BURK</name>
<dbReference type="Gene3D" id="1.10.287.470">
    <property type="entry name" value="Helix hairpin bin"/>
    <property type="match status" value="1"/>
</dbReference>
<organism evidence="8 9">
    <name type="scientific">Robbsia betulipollinis</name>
    <dbReference type="NCBI Taxonomy" id="2981849"/>
    <lineage>
        <taxon>Bacteria</taxon>
        <taxon>Pseudomonadati</taxon>
        <taxon>Pseudomonadota</taxon>
        <taxon>Betaproteobacteria</taxon>
        <taxon>Burkholderiales</taxon>
        <taxon>Burkholderiaceae</taxon>
        <taxon>Robbsia</taxon>
    </lineage>
</organism>
<evidence type="ECO:0000256" key="2">
    <source>
        <dbReference type="ARBA" id="ARBA00009477"/>
    </source>
</evidence>
<dbReference type="PROSITE" id="PS51257">
    <property type="entry name" value="PROKAR_LIPOPROTEIN"/>
    <property type="match status" value="1"/>
</dbReference>
<comment type="similarity">
    <text evidence="2">Belongs to the membrane fusion protein (MFP) (TC 8.A.1) family.</text>
</comment>
<dbReference type="Proteomes" id="UP001082899">
    <property type="component" value="Unassembled WGS sequence"/>
</dbReference>
<comment type="caution">
    <text evidence="8">The sequence shown here is derived from an EMBL/GenBank/DDBJ whole genome shotgun (WGS) entry which is preliminary data.</text>
</comment>
<evidence type="ECO:0000313" key="8">
    <source>
        <dbReference type="EMBL" id="MCY0386924.1"/>
    </source>
</evidence>
<dbReference type="EMBL" id="JAPMXC010000001">
    <property type="protein sequence ID" value="MCY0386924.1"/>
    <property type="molecule type" value="Genomic_DNA"/>
</dbReference>
<dbReference type="InterPro" id="IPR058627">
    <property type="entry name" value="MdtA-like_C"/>
</dbReference>
<evidence type="ECO:0000259" key="5">
    <source>
        <dbReference type="Pfam" id="PF25917"/>
    </source>
</evidence>
<reference evidence="8" key="1">
    <citation type="submission" date="2022-11" db="EMBL/GenBank/DDBJ databases">
        <title>Robbsia betulipollinis sp. nov., isolated from pollen of birch (Betula pendula).</title>
        <authorList>
            <person name="Shi H."/>
            <person name="Ambika Manirajan B."/>
            <person name="Ratering S."/>
            <person name="Geissler-Plaum R."/>
            <person name="Schnell S."/>
        </authorList>
    </citation>
    <scope>NUCLEOTIDE SEQUENCE</scope>
    <source>
        <strain evidence="8">Bb-Pol-6</strain>
    </source>
</reference>
<sequence length="404" mass="41863">MRHAPKPPSTGCLFLVCCAGLLLGACGKKHDAHATTASAPQVAVMTLQSRRIDVTDDLSGRLSATEVAQVMPQVGGIVLKRLFVEGATVKAGQPLYQLDPASYQAAYDTARGTLLSAIATSKAADITAKRYQDLFTIKGVSQQDVDNYVAAAEEDKANVVSDRGSLETAAVNLRRTRILAPISGQIGESSVTAGALVTADQTTALATIQALDNLYLDVTRSSTEALRLTKAIASGRVTPGTSVVTVQTEDGATYAHPARLLFSDVTVNPTTGSITLRALVPNPRHELLPGMYVQARLDEGSRDVILVPQTLVTRGSGGTSTMFVVDANDTVQSRAVTTNDAYGSDWIVSSGLRAGDRIVADSTQTIAAGTKVTPVEQAAAQSAAAAPASTPTAASAPAASAQSE</sequence>
<dbReference type="Gene3D" id="2.40.50.100">
    <property type="match status" value="1"/>
</dbReference>
<dbReference type="PANTHER" id="PTHR30158:SF3">
    <property type="entry name" value="MULTIDRUG EFFLUX PUMP SUBUNIT ACRA-RELATED"/>
    <property type="match status" value="1"/>
</dbReference>
<dbReference type="InterPro" id="IPR058626">
    <property type="entry name" value="MdtA-like_b-barrel"/>
</dbReference>
<evidence type="ECO:0000259" key="6">
    <source>
        <dbReference type="Pfam" id="PF25944"/>
    </source>
</evidence>
<dbReference type="Pfam" id="PF25876">
    <property type="entry name" value="HH_MFP_RND"/>
    <property type="match status" value="1"/>
</dbReference>
<dbReference type="RefSeq" id="WP_267846591.1">
    <property type="nucleotide sequence ID" value="NZ_JAPMXC010000001.1"/>
</dbReference>
<dbReference type="Gene3D" id="2.40.30.170">
    <property type="match status" value="1"/>
</dbReference>
<comment type="subcellular location">
    <subcellularLocation>
        <location evidence="1">Cell envelope</location>
    </subcellularLocation>
</comment>
<dbReference type="InterPro" id="IPR058624">
    <property type="entry name" value="MdtA-like_HH"/>
</dbReference>
<accession>A0ABT3ZK69</accession>
<keyword evidence="9" id="KW-1185">Reference proteome</keyword>
<evidence type="ECO:0000256" key="3">
    <source>
        <dbReference type="SAM" id="MobiDB-lite"/>
    </source>
</evidence>
<dbReference type="Gene3D" id="2.40.420.20">
    <property type="match status" value="1"/>
</dbReference>
<dbReference type="Pfam" id="PF25944">
    <property type="entry name" value="Beta-barrel_RND"/>
    <property type="match status" value="1"/>
</dbReference>
<protein>
    <submittedName>
        <fullName evidence="8">Efflux RND transporter periplasmic adaptor subunit</fullName>
    </submittedName>
</protein>
<feature type="domain" description="Multidrug resistance protein MdtA-like barrel-sandwich hybrid" evidence="5">
    <location>
        <begin position="66"/>
        <end position="209"/>
    </location>
</feature>
<evidence type="ECO:0000259" key="4">
    <source>
        <dbReference type="Pfam" id="PF25876"/>
    </source>
</evidence>